<gene>
    <name evidence="2" type="ORF">BTA35_0213845</name>
</gene>
<dbReference type="CDD" id="cd07043">
    <property type="entry name" value="STAS_anti-anti-sigma_factors"/>
    <property type="match status" value="1"/>
</dbReference>
<dbReference type="GO" id="GO:0043856">
    <property type="term" value="F:anti-sigma factor antagonist activity"/>
    <property type="evidence" value="ECO:0007669"/>
    <property type="project" value="TreeGrafter"/>
</dbReference>
<dbReference type="PIRSF" id="PIRSF029548">
    <property type="entry name" value="UCP029548"/>
    <property type="match status" value="1"/>
</dbReference>
<evidence type="ECO:0000313" key="2">
    <source>
        <dbReference type="EMBL" id="OOV86297.1"/>
    </source>
</evidence>
<dbReference type="Gene3D" id="3.30.750.24">
    <property type="entry name" value="STAS domain"/>
    <property type="match status" value="1"/>
</dbReference>
<dbReference type="Proteomes" id="UP000190064">
    <property type="component" value="Unassembled WGS sequence"/>
</dbReference>
<feature type="domain" description="STAS" evidence="1">
    <location>
        <begin position="4"/>
        <end position="118"/>
    </location>
</feature>
<dbReference type="Pfam" id="PF01740">
    <property type="entry name" value="STAS"/>
    <property type="match status" value="1"/>
</dbReference>
<name>A0A1T1H9A6_OCELI</name>
<protein>
    <recommendedName>
        <fullName evidence="1">STAS domain-containing protein</fullName>
    </recommendedName>
</protein>
<dbReference type="PANTHER" id="PTHR33495:SF2">
    <property type="entry name" value="ANTI-SIGMA FACTOR ANTAGONIST TM_1081-RELATED"/>
    <property type="match status" value="1"/>
</dbReference>
<proteinExistence type="predicted"/>
<accession>A0A1T1H9A6</accession>
<reference evidence="2" key="1">
    <citation type="submission" date="2017-02" db="EMBL/GenBank/DDBJ databases">
        <title>Draft Genome Sequence of the Salt Water Bacterium Oceanospirillum linum ATCC 11336.</title>
        <authorList>
            <person name="Trachtenberg A.M."/>
            <person name="Carney J.G."/>
            <person name="Linnane J.D."/>
            <person name="Rheaume B.A."/>
            <person name="Pitts N.L."/>
            <person name="Mykles D.L."/>
            <person name="Maclea K.S."/>
        </authorList>
    </citation>
    <scope>NUCLEOTIDE SEQUENCE [LARGE SCALE GENOMIC DNA]</scope>
    <source>
        <strain evidence="2">ATCC 11336</strain>
    </source>
</reference>
<keyword evidence="3" id="KW-1185">Reference proteome</keyword>
<sequence>MQEGKILVAENRGVYVLKFIGDVRLTLCTTIDSLLKRIFGGGDLKSVVIDLTETEGIDSTALGLLAKIAVNAKEAMSRKPMIVSTRDDITRVLDSMGFDHYFNLRYQPIALDYSLEEAPVPDDECADSIRQKVIDAHRILMGLNPRNKEEFEPVVFALENCKVTPDFKSFH</sequence>
<dbReference type="InterPro" id="IPR014557">
    <property type="entry name" value="UCP029548_STAS-type"/>
</dbReference>
<comment type="caution">
    <text evidence="2">The sequence shown here is derived from an EMBL/GenBank/DDBJ whole genome shotgun (WGS) entry which is preliminary data.</text>
</comment>
<dbReference type="InterPro" id="IPR002645">
    <property type="entry name" value="STAS_dom"/>
</dbReference>
<dbReference type="RefSeq" id="WP_078320410.1">
    <property type="nucleotide sequence ID" value="NZ_FXTS01000008.1"/>
</dbReference>
<dbReference type="AlphaFoldDB" id="A0A1T1H9A6"/>
<dbReference type="PANTHER" id="PTHR33495">
    <property type="entry name" value="ANTI-SIGMA FACTOR ANTAGONIST TM_1081-RELATED-RELATED"/>
    <property type="match status" value="1"/>
</dbReference>
<evidence type="ECO:0000313" key="3">
    <source>
        <dbReference type="Proteomes" id="UP000190064"/>
    </source>
</evidence>
<dbReference type="InterPro" id="IPR036513">
    <property type="entry name" value="STAS_dom_sf"/>
</dbReference>
<dbReference type="EMBL" id="MTSD02000007">
    <property type="protein sequence ID" value="OOV86297.1"/>
    <property type="molecule type" value="Genomic_DNA"/>
</dbReference>
<dbReference type="STRING" id="966.BTA35_0213845"/>
<evidence type="ECO:0000259" key="1">
    <source>
        <dbReference type="PROSITE" id="PS50801"/>
    </source>
</evidence>
<dbReference type="SUPFAM" id="SSF52091">
    <property type="entry name" value="SpoIIaa-like"/>
    <property type="match status" value="1"/>
</dbReference>
<dbReference type="PROSITE" id="PS50801">
    <property type="entry name" value="STAS"/>
    <property type="match status" value="1"/>
</dbReference>
<organism evidence="2 3">
    <name type="scientific">Oceanospirillum linum</name>
    <dbReference type="NCBI Taxonomy" id="966"/>
    <lineage>
        <taxon>Bacteria</taxon>
        <taxon>Pseudomonadati</taxon>
        <taxon>Pseudomonadota</taxon>
        <taxon>Gammaproteobacteria</taxon>
        <taxon>Oceanospirillales</taxon>
        <taxon>Oceanospirillaceae</taxon>
        <taxon>Oceanospirillum</taxon>
    </lineage>
</organism>